<keyword evidence="3" id="KW-0966">Cell projection</keyword>
<dbReference type="InterPro" id="IPR001172">
    <property type="entry name" value="FliN_T3SS_HrcQb"/>
</dbReference>
<dbReference type="EMBL" id="CP024923">
    <property type="protein sequence ID" value="ATY32055.1"/>
    <property type="molecule type" value="Genomic_DNA"/>
</dbReference>
<keyword evidence="4" id="KW-1185">Reference proteome</keyword>
<dbReference type="InterPro" id="IPR001543">
    <property type="entry name" value="FliN-like_C"/>
</dbReference>
<evidence type="ECO:0000313" key="4">
    <source>
        <dbReference type="Proteomes" id="UP000229081"/>
    </source>
</evidence>
<dbReference type="InterPro" id="IPR036429">
    <property type="entry name" value="SpoA-like_sf"/>
</dbReference>
<protein>
    <submittedName>
        <fullName evidence="3">Flagellar motor switch protein FliN</fullName>
    </submittedName>
</protein>
<dbReference type="GO" id="GO:0071973">
    <property type="term" value="P:bacterial-type flagellum-dependent cell motility"/>
    <property type="evidence" value="ECO:0007669"/>
    <property type="project" value="InterPro"/>
</dbReference>
<dbReference type="Proteomes" id="UP000229081">
    <property type="component" value="Chromosome"/>
</dbReference>
<gene>
    <name evidence="3" type="ORF">CVN68_08765</name>
</gene>
<reference evidence="3 4" key="1">
    <citation type="submission" date="2017-11" db="EMBL/GenBank/DDBJ databases">
        <title>Complete genome sequence of Sphingomonas sp. Strain Cra20, a psychrotolerant potential plant growth promoting rhizobacteria.</title>
        <authorList>
            <person name="Luo Y."/>
        </authorList>
    </citation>
    <scope>NUCLEOTIDE SEQUENCE [LARGE SCALE GENOMIC DNA]</scope>
    <source>
        <strain evidence="3 4">Cra20</strain>
    </source>
</reference>
<dbReference type="AlphaFoldDB" id="A0A2K8MDT4"/>
<dbReference type="RefSeq" id="WP_100281864.1">
    <property type="nucleotide sequence ID" value="NZ_CP024923.1"/>
</dbReference>
<accession>A0A2K8MDT4</accession>
<name>A0A2K8MDT4_9SPHN</name>
<dbReference type="Gene3D" id="2.30.330.10">
    <property type="entry name" value="SpoA-like"/>
    <property type="match status" value="1"/>
</dbReference>
<evidence type="ECO:0000259" key="2">
    <source>
        <dbReference type="Pfam" id="PF01052"/>
    </source>
</evidence>
<keyword evidence="3" id="KW-0969">Cilium</keyword>
<dbReference type="GO" id="GO:0009425">
    <property type="term" value="C:bacterial-type flagellum basal body"/>
    <property type="evidence" value="ECO:0007669"/>
    <property type="project" value="InterPro"/>
</dbReference>
<organism evidence="3 4">
    <name type="scientific">Sphingomonas psychrotolerans</name>
    <dbReference type="NCBI Taxonomy" id="1327635"/>
    <lineage>
        <taxon>Bacteria</taxon>
        <taxon>Pseudomonadati</taxon>
        <taxon>Pseudomonadota</taxon>
        <taxon>Alphaproteobacteria</taxon>
        <taxon>Sphingomonadales</taxon>
        <taxon>Sphingomonadaceae</taxon>
        <taxon>Sphingomonas</taxon>
    </lineage>
</organism>
<evidence type="ECO:0000256" key="1">
    <source>
        <dbReference type="ARBA" id="ARBA00009226"/>
    </source>
</evidence>
<sequence length="78" mass="8593">MSVLDEIMIDMSIVLGSAEIPIRQMLKMSRGAMIPLDCGQDDPSLVYVNGELVARGRILVDGENMSLEISELVKKSRN</sequence>
<dbReference type="KEGG" id="sphc:CVN68_08765"/>
<dbReference type="GO" id="GO:0006935">
    <property type="term" value="P:chemotaxis"/>
    <property type="evidence" value="ECO:0007669"/>
    <property type="project" value="InterPro"/>
</dbReference>
<keyword evidence="3" id="KW-0282">Flagellum</keyword>
<proteinExistence type="inferred from homology"/>
<comment type="similarity">
    <text evidence="1">Belongs to the FliN/MopA/SpaO family.</text>
</comment>
<dbReference type="SUPFAM" id="SSF101801">
    <property type="entry name" value="Surface presentation of antigens (SPOA)"/>
    <property type="match status" value="1"/>
</dbReference>
<dbReference type="GO" id="GO:0003774">
    <property type="term" value="F:cytoskeletal motor activity"/>
    <property type="evidence" value="ECO:0007669"/>
    <property type="project" value="InterPro"/>
</dbReference>
<dbReference type="Pfam" id="PF01052">
    <property type="entry name" value="FliMN_C"/>
    <property type="match status" value="1"/>
</dbReference>
<feature type="domain" description="Flagellar motor switch protein FliN-like C-terminal" evidence="2">
    <location>
        <begin position="4"/>
        <end position="73"/>
    </location>
</feature>
<dbReference type="PRINTS" id="PR00956">
    <property type="entry name" value="FLGMOTORFLIN"/>
</dbReference>
<evidence type="ECO:0000313" key="3">
    <source>
        <dbReference type="EMBL" id="ATY32055.1"/>
    </source>
</evidence>
<dbReference type="OrthoDB" id="7433116at2"/>